<keyword evidence="2" id="KW-1185">Reference proteome</keyword>
<gene>
    <name evidence="1" type="ORF">MKW94_014661</name>
</gene>
<organism evidence="1 2">
    <name type="scientific">Papaver nudicaule</name>
    <name type="common">Iceland poppy</name>
    <dbReference type="NCBI Taxonomy" id="74823"/>
    <lineage>
        <taxon>Eukaryota</taxon>
        <taxon>Viridiplantae</taxon>
        <taxon>Streptophyta</taxon>
        <taxon>Embryophyta</taxon>
        <taxon>Tracheophyta</taxon>
        <taxon>Spermatophyta</taxon>
        <taxon>Magnoliopsida</taxon>
        <taxon>Ranunculales</taxon>
        <taxon>Papaveraceae</taxon>
        <taxon>Papaveroideae</taxon>
        <taxon>Papaver</taxon>
    </lineage>
</organism>
<dbReference type="Proteomes" id="UP001177140">
    <property type="component" value="Unassembled WGS sequence"/>
</dbReference>
<evidence type="ECO:0000313" key="1">
    <source>
        <dbReference type="EMBL" id="MCL7023338.1"/>
    </source>
</evidence>
<sequence>PLKPIGGPAILEDSALHQPIGISLAATSASVMARALGNAQNGMPIQFGLGSNQLTHYLAKMLRNQMFEVMSEMK</sequence>
<dbReference type="AlphaFoldDB" id="A0AA41RZF9"/>
<evidence type="ECO:0000313" key="2">
    <source>
        <dbReference type="Proteomes" id="UP001177140"/>
    </source>
</evidence>
<comment type="caution">
    <text evidence="1">The sequence shown here is derived from an EMBL/GenBank/DDBJ whole genome shotgun (WGS) entry which is preliminary data.</text>
</comment>
<accession>A0AA41RZF9</accession>
<reference evidence="1" key="1">
    <citation type="submission" date="2022-03" db="EMBL/GenBank/DDBJ databases">
        <title>A functionally conserved STORR gene fusion in Papaver species that diverged 16.8 million years ago.</title>
        <authorList>
            <person name="Catania T."/>
        </authorList>
    </citation>
    <scope>NUCLEOTIDE SEQUENCE</scope>
    <source>
        <strain evidence="1">S-191538</strain>
    </source>
</reference>
<name>A0AA41RZF9_PAPNU</name>
<protein>
    <submittedName>
        <fullName evidence="1">Uncharacterized protein</fullName>
    </submittedName>
</protein>
<feature type="non-terminal residue" evidence="1">
    <location>
        <position position="74"/>
    </location>
</feature>
<proteinExistence type="predicted"/>
<dbReference type="EMBL" id="JAJJMA010021135">
    <property type="protein sequence ID" value="MCL7023338.1"/>
    <property type="molecule type" value="Genomic_DNA"/>
</dbReference>
<feature type="non-terminal residue" evidence="1">
    <location>
        <position position="1"/>
    </location>
</feature>